<dbReference type="PANTHER" id="PTHR11177">
    <property type="entry name" value="CHITINASE"/>
    <property type="match status" value="1"/>
</dbReference>
<dbReference type="GO" id="GO:0006032">
    <property type="term" value="P:chitin catabolic process"/>
    <property type="evidence" value="ECO:0007669"/>
    <property type="project" value="UniProtKB-KW"/>
</dbReference>
<dbReference type="EC" id="3.2.1.14" evidence="2"/>
<dbReference type="InterPro" id="IPR029070">
    <property type="entry name" value="Chitinase_insertion_sf"/>
</dbReference>
<dbReference type="GO" id="GO:0008843">
    <property type="term" value="F:endochitinase activity"/>
    <property type="evidence" value="ECO:0007669"/>
    <property type="project" value="UniProtKB-EC"/>
</dbReference>
<dbReference type="GO" id="GO:0008061">
    <property type="term" value="F:chitin binding"/>
    <property type="evidence" value="ECO:0007669"/>
    <property type="project" value="InterPro"/>
</dbReference>
<dbReference type="Gene3D" id="3.20.20.80">
    <property type="entry name" value="Glycosidases"/>
    <property type="match status" value="1"/>
</dbReference>
<name>A0A4Q0YUL0_9GAMM</name>
<dbReference type="SMART" id="SM00636">
    <property type="entry name" value="Glyco_18"/>
    <property type="match status" value="1"/>
</dbReference>
<evidence type="ECO:0000256" key="2">
    <source>
        <dbReference type="ARBA" id="ARBA00012729"/>
    </source>
</evidence>
<evidence type="ECO:0000256" key="5">
    <source>
        <dbReference type="ARBA" id="ARBA00023295"/>
    </source>
</evidence>
<evidence type="ECO:0000256" key="8">
    <source>
        <dbReference type="RuleBase" id="RU004453"/>
    </source>
</evidence>
<evidence type="ECO:0000259" key="9">
    <source>
        <dbReference type="PROSITE" id="PS51910"/>
    </source>
</evidence>
<evidence type="ECO:0000313" key="11">
    <source>
        <dbReference type="Proteomes" id="UP000290287"/>
    </source>
</evidence>
<dbReference type="SUPFAM" id="SSF54556">
    <property type="entry name" value="Chitinase insertion domain"/>
    <property type="match status" value="1"/>
</dbReference>
<dbReference type="EMBL" id="PEIB01000016">
    <property type="protein sequence ID" value="RXJ72711.1"/>
    <property type="molecule type" value="Genomic_DNA"/>
</dbReference>
<comment type="catalytic activity">
    <reaction evidence="1">
        <text>Random endo-hydrolysis of N-acetyl-beta-D-glucosaminide (1-&gt;4)-beta-linkages in chitin and chitodextrins.</text>
        <dbReference type="EC" id="3.2.1.14"/>
    </reaction>
</comment>
<feature type="domain" description="GH18" evidence="9">
    <location>
        <begin position="23"/>
        <end position="368"/>
    </location>
</feature>
<evidence type="ECO:0000256" key="1">
    <source>
        <dbReference type="ARBA" id="ARBA00000822"/>
    </source>
</evidence>
<evidence type="ECO:0000256" key="6">
    <source>
        <dbReference type="ARBA" id="ARBA00023326"/>
    </source>
</evidence>
<protein>
    <recommendedName>
        <fullName evidence="2">chitinase</fullName>
        <ecNumber evidence="2">3.2.1.14</ecNumber>
    </recommendedName>
</protein>
<dbReference type="InterPro" id="IPR017853">
    <property type="entry name" value="GH"/>
</dbReference>
<comment type="caution">
    <text evidence="10">The sequence shown here is derived from an EMBL/GenBank/DDBJ whole genome shotgun (WGS) entry which is preliminary data.</text>
</comment>
<sequence>MRGIAFLLLFISFFTVAQPVEKKVVNAYLPLWKTWQVNDIPASQLTHVTLAFASISDDHKAIIEESERYTSQMRQVVSLKQAHPTLKVILSVGGGEANGFSDMALTTQRRQVFIQSLLSLVETYDLDGVDIDWEYPGHDGWGKKVARESDKENFTALIIELRTAFDALEAKTTKHYELSYAAGTQYWSYAGTEVKKVSQYVDYINLMGYDLFGPWGNMAAHHANLHANPANPLNPIISVDDAVKRYIEMGVPREKILLGAPFYGYGWSGIEKGESALFQYADQPLLNAMEYKYIRQKYSKDEGFTFHWDNHTKSGYLENGETFISFDGPRALAEKARYVKDEKLAGVMVWELTQDFNHELITSLSESL</sequence>
<dbReference type="Gene3D" id="3.10.50.10">
    <property type="match status" value="1"/>
</dbReference>
<evidence type="ECO:0000256" key="4">
    <source>
        <dbReference type="ARBA" id="ARBA00023024"/>
    </source>
</evidence>
<dbReference type="RefSeq" id="WP_129122760.1">
    <property type="nucleotide sequence ID" value="NZ_PEIB01000016.1"/>
</dbReference>
<keyword evidence="6" id="KW-0119">Carbohydrate metabolism</keyword>
<comment type="similarity">
    <text evidence="8">Belongs to the glycosyl hydrolase 18 family.</text>
</comment>
<proteinExistence type="inferred from homology"/>
<dbReference type="PROSITE" id="PS01095">
    <property type="entry name" value="GH18_1"/>
    <property type="match status" value="1"/>
</dbReference>
<organism evidence="10 11">
    <name type="scientific">Veronia nyctiphanis</name>
    <dbReference type="NCBI Taxonomy" id="1278244"/>
    <lineage>
        <taxon>Bacteria</taxon>
        <taxon>Pseudomonadati</taxon>
        <taxon>Pseudomonadota</taxon>
        <taxon>Gammaproteobacteria</taxon>
        <taxon>Vibrionales</taxon>
        <taxon>Vibrionaceae</taxon>
        <taxon>Veronia</taxon>
    </lineage>
</organism>
<dbReference type="Proteomes" id="UP000290287">
    <property type="component" value="Unassembled WGS sequence"/>
</dbReference>
<keyword evidence="6" id="KW-0624">Polysaccharide degradation</keyword>
<dbReference type="InterPro" id="IPR001223">
    <property type="entry name" value="Glyco_hydro18_cat"/>
</dbReference>
<evidence type="ECO:0000313" key="10">
    <source>
        <dbReference type="EMBL" id="RXJ72711.1"/>
    </source>
</evidence>
<reference evidence="10 11" key="1">
    <citation type="submission" date="2017-10" db="EMBL/GenBank/DDBJ databases">
        <title>Nyctiphanis sp. nov., isolated from the stomach of the euphausiid Nyctiphanes simplex (Hansen, 1911) in the Gulf of California.</title>
        <authorList>
            <person name="Gomez-Gil B."/>
            <person name="Aguilar-Mendez M."/>
            <person name="Lopez-Cortes A."/>
            <person name="Gomez-Gutierrez J."/>
            <person name="Roque A."/>
            <person name="Lang E."/>
            <person name="Gonzalez-Castillo A."/>
        </authorList>
    </citation>
    <scope>NUCLEOTIDE SEQUENCE [LARGE SCALE GENOMIC DNA]</scope>
    <source>
        <strain evidence="10 11">CAIM 600</strain>
    </source>
</reference>
<keyword evidence="4" id="KW-0146">Chitin degradation</keyword>
<dbReference type="InterPro" id="IPR011583">
    <property type="entry name" value="Chitinase_II/V-like_cat"/>
</dbReference>
<keyword evidence="3 7" id="KW-0378">Hydrolase</keyword>
<dbReference type="Pfam" id="PF00704">
    <property type="entry name" value="Glyco_hydro_18"/>
    <property type="match status" value="1"/>
</dbReference>
<gene>
    <name evidence="10" type="ORF">CS022_13835</name>
</gene>
<dbReference type="InterPro" id="IPR050314">
    <property type="entry name" value="Glycosyl_Hydrlase_18"/>
</dbReference>
<dbReference type="OrthoDB" id="9775889at2"/>
<dbReference type="CDD" id="cd06548">
    <property type="entry name" value="GH18_chitinase"/>
    <property type="match status" value="1"/>
</dbReference>
<dbReference type="AlphaFoldDB" id="A0A4Q0YUL0"/>
<dbReference type="PROSITE" id="PS51910">
    <property type="entry name" value="GH18_2"/>
    <property type="match status" value="1"/>
</dbReference>
<dbReference type="GO" id="GO:0000272">
    <property type="term" value="P:polysaccharide catabolic process"/>
    <property type="evidence" value="ECO:0007669"/>
    <property type="project" value="UniProtKB-KW"/>
</dbReference>
<dbReference type="SUPFAM" id="SSF51445">
    <property type="entry name" value="(Trans)glycosidases"/>
    <property type="match status" value="1"/>
</dbReference>
<evidence type="ECO:0000256" key="7">
    <source>
        <dbReference type="RuleBase" id="RU000489"/>
    </source>
</evidence>
<evidence type="ECO:0000256" key="3">
    <source>
        <dbReference type="ARBA" id="ARBA00022801"/>
    </source>
</evidence>
<keyword evidence="5 7" id="KW-0326">Glycosidase</keyword>
<dbReference type="InterPro" id="IPR001579">
    <property type="entry name" value="Glyco_hydro_18_chit_AS"/>
</dbReference>
<keyword evidence="11" id="KW-1185">Reference proteome</keyword>
<dbReference type="PANTHER" id="PTHR11177:SF317">
    <property type="entry name" value="CHITINASE 12-RELATED"/>
    <property type="match status" value="1"/>
</dbReference>
<accession>A0A4Q0YUL0</accession>